<accession>A0A2P2KTZ2</accession>
<organism evidence="1">
    <name type="scientific">Rhizophora mucronata</name>
    <name type="common">Asiatic mangrove</name>
    <dbReference type="NCBI Taxonomy" id="61149"/>
    <lineage>
        <taxon>Eukaryota</taxon>
        <taxon>Viridiplantae</taxon>
        <taxon>Streptophyta</taxon>
        <taxon>Embryophyta</taxon>
        <taxon>Tracheophyta</taxon>
        <taxon>Spermatophyta</taxon>
        <taxon>Magnoliopsida</taxon>
        <taxon>eudicotyledons</taxon>
        <taxon>Gunneridae</taxon>
        <taxon>Pentapetalae</taxon>
        <taxon>rosids</taxon>
        <taxon>fabids</taxon>
        <taxon>Malpighiales</taxon>
        <taxon>Rhizophoraceae</taxon>
        <taxon>Rhizophora</taxon>
    </lineage>
</organism>
<dbReference type="PROSITE" id="PS51257">
    <property type="entry name" value="PROKAR_LIPOPROTEIN"/>
    <property type="match status" value="1"/>
</dbReference>
<dbReference type="EMBL" id="GGEC01028712">
    <property type="protein sequence ID" value="MBX09196.1"/>
    <property type="molecule type" value="Transcribed_RNA"/>
</dbReference>
<name>A0A2P2KTZ2_RHIMU</name>
<proteinExistence type="predicted"/>
<protein>
    <submittedName>
        <fullName evidence="1">Uncharacterized protein MANES_12G114700</fullName>
    </submittedName>
</protein>
<dbReference type="AlphaFoldDB" id="A0A2P2KTZ2"/>
<reference evidence="1" key="1">
    <citation type="submission" date="2018-02" db="EMBL/GenBank/DDBJ databases">
        <title>Rhizophora mucronata_Transcriptome.</title>
        <authorList>
            <person name="Meera S.P."/>
            <person name="Sreeshan A."/>
            <person name="Augustine A."/>
        </authorList>
    </citation>
    <scope>NUCLEOTIDE SEQUENCE</scope>
    <source>
        <tissue evidence="1">Leaf</tissue>
    </source>
</reference>
<sequence length="79" mass="8514">MIVINHKANLLNQLQCRMSNQPSLVLLSSCGSLCVAVCCSCNAYSKSHSTSLIVGVSESYCCKHFSAISANFRKELGLT</sequence>
<evidence type="ECO:0000313" key="1">
    <source>
        <dbReference type="EMBL" id="MBX09196.1"/>
    </source>
</evidence>